<comment type="similarity">
    <text evidence="1 3">Belongs to the sulfotransferase 1 family.</text>
</comment>
<dbReference type="GO" id="GO:0008146">
    <property type="term" value="F:sulfotransferase activity"/>
    <property type="evidence" value="ECO:0000318"/>
    <property type="project" value="GO_Central"/>
</dbReference>
<dbReference type="SUPFAM" id="SSF52540">
    <property type="entry name" value="P-loop containing nucleoside triphosphate hydrolases"/>
    <property type="match status" value="1"/>
</dbReference>
<dbReference type="PANTHER" id="PTHR11783">
    <property type="entry name" value="SULFOTRANSFERASE SULT"/>
    <property type="match status" value="1"/>
</dbReference>
<dbReference type="AlphaFoldDB" id="A0A3Q7IVB1"/>
<keyword evidence="6" id="KW-1185">Reference proteome</keyword>
<dbReference type="EC" id="2.8.2.-" evidence="3"/>
<reference evidence="5" key="1">
    <citation type="journal article" date="2012" name="Nature">
        <title>The tomato genome sequence provides insights into fleshy fruit evolution.</title>
        <authorList>
            <consortium name="Tomato Genome Consortium"/>
        </authorList>
    </citation>
    <scope>NUCLEOTIDE SEQUENCE [LARGE SCALE GENOMIC DNA]</scope>
    <source>
        <strain evidence="5">cv. Heinz 1706</strain>
    </source>
</reference>
<dbReference type="EnsemblPlants" id="Solyc11g039807.1.1">
    <property type="protein sequence ID" value="Solyc11g039807.1.1"/>
    <property type="gene ID" value="Solyc11g039807.1"/>
</dbReference>
<dbReference type="InParanoid" id="A0A3Q7IVB1"/>
<evidence type="ECO:0000313" key="5">
    <source>
        <dbReference type="EnsemblPlants" id="Solyc11g039807.1.1"/>
    </source>
</evidence>
<evidence type="ECO:0000256" key="1">
    <source>
        <dbReference type="ARBA" id="ARBA00005771"/>
    </source>
</evidence>
<sequence>MEFLLSNPEFVDEKFSLLSTHLPYTLFPKSILESDNYKKISVVTLDKEFYLERVFFFKYEDLKEDMLGCVKKSVDFMDKHFSKEEQSEFEVNKSEKLRETLPGISKSLFFLKEEIDDWKNYLKKDMEKFIDFITLGIFKSLGLTFASLVKY</sequence>
<dbReference type="Pfam" id="PF00685">
    <property type="entry name" value="Sulfotransfer_1"/>
    <property type="match status" value="1"/>
</dbReference>
<dbReference type="STRING" id="4081.A0A3Q7IVB1"/>
<proteinExistence type="inferred from homology"/>
<reference evidence="5" key="2">
    <citation type="submission" date="2019-01" db="UniProtKB">
        <authorList>
            <consortium name="EnsemblPlants"/>
        </authorList>
    </citation>
    <scope>IDENTIFICATION</scope>
    <source>
        <strain evidence="5">cv. Heinz 1706</strain>
    </source>
</reference>
<evidence type="ECO:0000313" key="6">
    <source>
        <dbReference type="Proteomes" id="UP000004994"/>
    </source>
</evidence>
<evidence type="ECO:0000256" key="2">
    <source>
        <dbReference type="ARBA" id="ARBA00022679"/>
    </source>
</evidence>
<dbReference type="GO" id="GO:0005737">
    <property type="term" value="C:cytoplasm"/>
    <property type="evidence" value="ECO:0000318"/>
    <property type="project" value="GO_Central"/>
</dbReference>
<accession>A0A3Q7IVB1</accession>
<protein>
    <recommendedName>
        <fullName evidence="3">Sulfotransferase</fullName>
        <ecNumber evidence="3">2.8.2.-</ecNumber>
    </recommendedName>
</protein>
<dbReference type="Gramene" id="Solyc11g039807.1.1">
    <property type="protein sequence ID" value="Solyc11g039807.1.1"/>
    <property type="gene ID" value="Solyc11g039807.1"/>
</dbReference>
<dbReference type="Gene3D" id="3.40.50.300">
    <property type="entry name" value="P-loop containing nucleotide triphosphate hydrolases"/>
    <property type="match status" value="1"/>
</dbReference>
<dbReference type="Proteomes" id="UP000004994">
    <property type="component" value="Chromosome 11"/>
</dbReference>
<evidence type="ECO:0000259" key="4">
    <source>
        <dbReference type="Pfam" id="PF00685"/>
    </source>
</evidence>
<feature type="domain" description="Sulfotransferase" evidence="4">
    <location>
        <begin position="49"/>
        <end position="133"/>
    </location>
</feature>
<evidence type="ECO:0000256" key="3">
    <source>
        <dbReference type="RuleBase" id="RU361155"/>
    </source>
</evidence>
<dbReference type="InterPro" id="IPR000863">
    <property type="entry name" value="Sulfotransferase_dom"/>
</dbReference>
<keyword evidence="2 3" id="KW-0808">Transferase</keyword>
<dbReference type="InterPro" id="IPR027417">
    <property type="entry name" value="P-loop_NTPase"/>
</dbReference>
<dbReference type="GO" id="GO:0051923">
    <property type="term" value="P:sulfation"/>
    <property type="evidence" value="ECO:0000318"/>
    <property type="project" value="GO_Central"/>
</dbReference>
<name>A0A3Q7IVB1_SOLLC</name>
<organism evidence="5">
    <name type="scientific">Solanum lycopersicum</name>
    <name type="common">Tomato</name>
    <name type="synonym">Lycopersicon esculentum</name>
    <dbReference type="NCBI Taxonomy" id="4081"/>
    <lineage>
        <taxon>Eukaryota</taxon>
        <taxon>Viridiplantae</taxon>
        <taxon>Streptophyta</taxon>
        <taxon>Embryophyta</taxon>
        <taxon>Tracheophyta</taxon>
        <taxon>Spermatophyta</taxon>
        <taxon>Magnoliopsida</taxon>
        <taxon>eudicotyledons</taxon>
        <taxon>Gunneridae</taxon>
        <taxon>Pentapetalae</taxon>
        <taxon>asterids</taxon>
        <taxon>lamiids</taxon>
        <taxon>Solanales</taxon>
        <taxon>Solanaceae</taxon>
        <taxon>Solanoideae</taxon>
        <taxon>Solaneae</taxon>
        <taxon>Solanum</taxon>
        <taxon>Solanum subgen. Lycopersicon</taxon>
    </lineage>
</organism>